<dbReference type="SUPFAM" id="SSF141986">
    <property type="entry name" value="LD-carboxypeptidase A C-terminal domain-like"/>
    <property type="match status" value="1"/>
</dbReference>
<dbReference type="RefSeq" id="WP_211631790.1">
    <property type="nucleotide sequence ID" value="NZ_CP073100.1"/>
</dbReference>
<feature type="active site" description="Charge relay system" evidence="3">
    <location>
        <position position="318"/>
    </location>
</feature>
<dbReference type="InterPro" id="IPR027461">
    <property type="entry name" value="Carboxypeptidase_A_C_sf"/>
</dbReference>
<evidence type="ECO:0000313" key="6">
    <source>
        <dbReference type="EMBL" id="QUE51651.1"/>
    </source>
</evidence>
<dbReference type="Gene3D" id="3.50.30.60">
    <property type="entry name" value="LD-carboxypeptidase A C-terminal domain-like"/>
    <property type="match status" value="1"/>
</dbReference>
<dbReference type="AlphaFoldDB" id="A0A975J0A0"/>
<dbReference type="InterPro" id="IPR040921">
    <property type="entry name" value="Peptidase_S66C"/>
</dbReference>
<dbReference type="SUPFAM" id="SSF52317">
    <property type="entry name" value="Class I glutamine amidotransferase-like"/>
    <property type="match status" value="1"/>
</dbReference>
<protein>
    <submittedName>
        <fullName evidence="6">LD-carboxypeptidase</fullName>
    </submittedName>
</protein>
<dbReference type="InterPro" id="IPR003507">
    <property type="entry name" value="S66_fam"/>
</dbReference>
<evidence type="ECO:0000256" key="2">
    <source>
        <dbReference type="ARBA" id="ARBA00022801"/>
    </source>
</evidence>
<dbReference type="PIRSF" id="PIRSF028757">
    <property type="entry name" value="LD-carboxypeptidase"/>
    <property type="match status" value="1"/>
</dbReference>
<dbReference type="PANTHER" id="PTHR30237:SF5">
    <property type="entry name" value="CARBOXYPEPTIDASE VC_A0337-RELATED"/>
    <property type="match status" value="1"/>
</dbReference>
<dbReference type="Pfam" id="PF02016">
    <property type="entry name" value="Peptidase_S66"/>
    <property type="match status" value="1"/>
</dbReference>
<dbReference type="Pfam" id="PF17676">
    <property type="entry name" value="Peptidase_S66C"/>
    <property type="match status" value="1"/>
</dbReference>
<keyword evidence="2" id="KW-0378">Hydrolase</keyword>
<evidence type="ECO:0000259" key="4">
    <source>
        <dbReference type="Pfam" id="PF02016"/>
    </source>
</evidence>
<evidence type="ECO:0000256" key="3">
    <source>
        <dbReference type="PIRSR" id="PIRSR028757-1"/>
    </source>
</evidence>
<name>A0A975J0A0_9BACT</name>
<comment type="similarity">
    <text evidence="1">Belongs to the peptidase S66 family.</text>
</comment>
<dbReference type="KEGG" id="lamb:KBB96_01860"/>
<evidence type="ECO:0000313" key="7">
    <source>
        <dbReference type="Proteomes" id="UP000676169"/>
    </source>
</evidence>
<dbReference type="InterPro" id="IPR040449">
    <property type="entry name" value="Peptidase_S66_N"/>
</dbReference>
<accession>A0A975J0A0</accession>
<sequence length="347" mass="37805">MTMGILYPEPLVQGRVIGVTATSSGVEAPSHIQRLELIEAQLRAEGYEVIEGKCLRGDHKHVSGSAAERAADFTVLWNDPQVAVVFPPWGGELLIPILTHLDFEALARHPKWVMGYSDTSTLLFALTVTAGIATAHGYGLLDLVRDQECGAWDTAFGVLGTGGGFEFTQTSFERHQVTYIPYEERVDAKFNLTEPSAWKRLGCAEPCALSGRLIGGCLDTVVHLVGTPYGDLPAFIERHVADGVILFLENCELTPCQVARSLWQMRLAGWFEGLSGMMFGRSAARDVNDPESLSYVEAVASVVGDLSIPVLYDADFGHRPPQMILVNGAVASVEWRDGKAVVTQRFI</sequence>
<feature type="domain" description="LD-carboxypeptidase N-terminal" evidence="4">
    <location>
        <begin position="17"/>
        <end position="137"/>
    </location>
</feature>
<keyword evidence="7" id="KW-1185">Reference proteome</keyword>
<reference evidence="6" key="1">
    <citation type="submission" date="2021-04" db="EMBL/GenBank/DDBJ databases">
        <title>Luteolibacter sp. 32A isolated from the skin of an Anderson's salamander (Ambystoma andersonii).</title>
        <authorList>
            <person name="Spergser J."/>
            <person name="Busse H.-J."/>
        </authorList>
    </citation>
    <scope>NUCLEOTIDE SEQUENCE</scope>
    <source>
        <strain evidence="6">32A</strain>
    </source>
</reference>
<dbReference type="InterPro" id="IPR027478">
    <property type="entry name" value="LdcA_N"/>
</dbReference>
<dbReference type="Proteomes" id="UP000676169">
    <property type="component" value="Chromosome"/>
</dbReference>
<feature type="domain" description="LD-carboxypeptidase C-terminal" evidence="5">
    <location>
        <begin position="210"/>
        <end position="332"/>
    </location>
</feature>
<dbReference type="PANTHER" id="PTHR30237">
    <property type="entry name" value="MURAMOYLTETRAPEPTIDE CARBOXYPEPTIDASE"/>
    <property type="match status" value="1"/>
</dbReference>
<evidence type="ECO:0000256" key="1">
    <source>
        <dbReference type="ARBA" id="ARBA00010233"/>
    </source>
</evidence>
<dbReference type="GO" id="GO:0016787">
    <property type="term" value="F:hydrolase activity"/>
    <property type="evidence" value="ECO:0007669"/>
    <property type="project" value="UniProtKB-KW"/>
</dbReference>
<feature type="active site" description="Charge relay system" evidence="3">
    <location>
        <position position="249"/>
    </location>
</feature>
<dbReference type="InterPro" id="IPR029062">
    <property type="entry name" value="Class_I_gatase-like"/>
</dbReference>
<proteinExistence type="inferred from homology"/>
<dbReference type="EMBL" id="CP073100">
    <property type="protein sequence ID" value="QUE51651.1"/>
    <property type="molecule type" value="Genomic_DNA"/>
</dbReference>
<dbReference type="CDD" id="cd07062">
    <property type="entry name" value="Peptidase_S66_mccF_like"/>
    <property type="match status" value="1"/>
</dbReference>
<organism evidence="6 7">
    <name type="scientific">Luteolibacter ambystomatis</name>
    <dbReference type="NCBI Taxonomy" id="2824561"/>
    <lineage>
        <taxon>Bacteria</taxon>
        <taxon>Pseudomonadati</taxon>
        <taxon>Verrucomicrobiota</taxon>
        <taxon>Verrucomicrobiia</taxon>
        <taxon>Verrucomicrobiales</taxon>
        <taxon>Verrucomicrobiaceae</taxon>
        <taxon>Luteolibacter</taxon>
    </lineage>
</organism>
<dbReference type="Gene3D" id="3.40.50.10740">
    <property type="entry name" value="Class I glutamine amidotransferase-like"/>
    <property type="match status" value="1"/>
</dbReference>
<evidence type="ECO:0000259" key="5">
    <source>
        <dbReference type="Pfam" id="PF17676"/>
    </source>
</evidence>
<gene>
    <name evidence="6" type="ORF">KBB96_01860</name>
</gene>
<feature type="active site" description="Nucleophile" evidence="3">
    <location>
        <position position="117"/>
    </location>
</feature>